<dbReference type="Pfam" id="PF04230">
    <property type="entry name" value="PS_pyruv_trans"/>
    <property type="match status" value="1"/>
</dbReference>
<dbReference type="AlphaFoldDB" id="A0A1P8UU21"/>
<dbReference type="InterPro" id="IPR007345">
    <property type="entry name" value="Polysacch_pyruvyl_Trfase"/>
</dbReference>
<feature type="domain" description="Polysaccharide pyruvyl transferase" evidence="1">
    <location>
        <begin position="19"/>
        <end position="332"/>
    </location>
</feature>
<gene>
    <name evidence="2" type="ORF">Ga0080574_TMP2538</name>
</gene>
<dbReference type="PANTHER" id="PTHR36836">
    <property type="entry name" value="COLANIC ACID BIOSYNTHESIS PROTEIN WCAK"/>
    <property type="match status" value="1"/>
</dbReference>
<dbReference type="KEGG" id="paby:Ga0080574_TMP2538"/>
<dbReference type="RefSeq" id="WP_076699721.1">
    <property type="nucleotide sequence ID" value="NZ_CP015093.1"/>
</dbReference>
<proteinExistence type="predicted"/>
<reference evidence="2 3" key="1">
    <citation type="submission" date="2016-04" db="EMBL/GenBank/DDBJ databases">
        <title>Deep-sea bacteria in the southern Pacific.</title>
        <authorList>
            <person name="Tang K."/>
        </authorList>
    </citation>
    <scope>NUCLEOTIDE SEQUENCE [LARGE SCALE GENOMIC DNA]</scope>
    <source>
        <strain evidence="2 3">JLT2014</strain>
    </source>
</reference>
<evidence type="ECO:0000313" key="3">
    <source>
        <dbReference type="Proteomes" id="UP000187059"/>
    </source>
</evidence>
<sequence length="403" mass="42610">MVREQSPAIRCMNVKYSPNLGDGLLSECLEAALVGHGADREGTWSVDLAARGAYGESMAGRGTVMTVLDALPGPLRQLAVRLPLAVQSRRKWQPHYETGLSGAQAVAIGGGNLLSDQDLNFPTKLALALRCARAGDLPAAFYACGMAGHWTREGDRRLRRAIAEHAPAAVFLRDAASKARWDSRFASEAGCDAVVVRDPGLMACDLYGPVQKTAGEGPRIGLGLMSHVAIRYHAEARIGSDELMRWYVDLARALLARGARVVAFTNGAPEDVATANALAPQLGAMGVEMARPQVPADLSAIVGGCDAIVAYRMHAVIAAYSHAVPALALSWDDKLDAFMDSVDRADWLADPSDLSAEAAADRALTAAQEGVDPARHAQVLAEARADVSRLYATLAGRAPVARA</sequence>
<evidence type="ECO:0000313" key="2">
    <source>
        <dbReference type="EMBL" id="APZ52872.1"/>
    </source>
</evidence>
<name>A0A1P8UU21_9RHOB</name>
<evidence type="ECO:0000259" key="1">
    <source>
        <dbReference type="Pfam" id="PF04230"/>
    </source>
</evidence>
<accession>A0A1P8UU21</accession>
<dbReference type="PANTHER" id="PTHR36836:SF1">
    <property type="entry name" value="COLANIC ACID BIOSYNTHESIS PROTEIN WCAK"/>
    <property type="match status" value="1"/>
</dbReference>
<dbReference type="EMBL" id="CP015093">
    <property type="protein sequence ID" value="APZ52872.1"/>
    <property type="molecule type" value="Genomic_DNA"/>
</dbReference>
<protein>
    <recommendedName>
        <fullName evidence="1">Polysaccharide pyruvyl transferase domain-containing protein</fullName>
    </recommendedName>
</protein>
<organism evidence="2 3">
    <name type="scientific">Salipiger abyssi</name>
    <dbReference type="NCBI Taxonomy" id="1250539"/>
    <lineage>
        <taxon>Bacteria</taxon>
        <taxon>Pseudomonadati</taxon>
        <taxon>Pseudomonadota</taxon>
        <taxon>Alphaproteobacteria</taxon>
        <taxon>Rhodobacterales</taxon>
        <taxon>Roseobacteraceae</taxon>
        <taxon>Salipiger</taxon>
    </lineage>
</organism>
<dbReference type="STRING" id="1250539.Ga0080574_TMP2538"/>
<dbReference type="Proteomes" id="UP000187059">
    <property type="component" value="Chromosome"/>
</dbReference>
<keyword evidence="3" id="KW-1185">Reference proteome</keyword>